<dbReference type="AlphaFoldDB" id="A0A9W6WJZ7"/>
<evidence type="ECO:0000313" key="2">
    <source>
        <dbReference type="EMBL" id="GME78397.1"/>
    </source>
</evidence>
<feature type="domain" description="Reverse transcriptase Ty1/copia-type" evidence="1">
    <location>
        <begin position="55"/>
        <end position="110"/>
    </location>
</feature>
<gene>
    <name evidence="2" type="ORF">Cboi02_000581200</name>
</gene>
<evidence type="ECO:0000259" key="1">
    <source>
        <dbReference type="Pfam" id="PF07727"/>
    </source>
</evidence>
<dbReference type="InterPro" id="IPR013103">
    <property type="entry name" value="RVT_2"/>
</dbReference>
<dbReference type="Pfam" id="PF07727">
    <property type="entry name" value="RVT_2"/>
    <property type="match status" value="1"/>
</dbReference>
<accession>A0A9W6WJZ7</accession>
<comment type="caution">
    <text evidence="2">The sequence shown here is derived from an EMBL/GenBank/DDBJ whole genome shotgun (WGS) entry which is preliminary data.</text>
</comment>
<reference evidence="2" key="1">
    <citation type="submission" date="2023-04" db="EMBL/GenBank/DDBJ databases">
        <title>Candida boidinii NBRC 10035.</title>
        <authorList>
            <person name="Ichikawa N."/>
            <person name="Sato H."/>
            <person name="Tonouchi N."/>
        </authorList>
    </citation>
    <scope>NUCLEOTIDE SEQUENCE</scope>
    <source>
        <strain evidence="2">NBRC 10035</strain>
    </source>
</reference>
<name>A0A9W6WJZ7_CANBO</name>
<protein>
    <submittedName>
        <fullName evidence="2">Unnamed protein product</fullName>
    </submittedName>
</protein>
<dbReference type="EMBL" id="BSXN01003062">
    <property type="protein sequence ID" value="GME78397.1"/>
    <property type="molecule type" value="Genomic_DNA"/>
</dbReference>
<sequence length="123" mass="13376">MQDIYAGSVVLVSKQSHLANFFCTFLFAGSQALSSTDSSRWNFALDKKMSAHSANHTWDLVDIPSGRRAIGCRCVFNIKDSASPPIYKALPVAQGCSQVQDLDYQTAIGPSPLQDQKVLIGPQ</sequence>
<proteinExistence type="predicted"/>
<dbReference type="Proteomes" id="UP001165120">
    <property type="component" value="Unassembled WGS sequence"/>
</dbReference>
<organism evidence="2 3">
    <name type="scientific">Candida boidinii</name>
    <name type="common">Yeast</name>
    <dbReference type="NCBI Taxonomy" id="5477"/>
    <lineage>
        <taxon>Eukaryota</taxon>
        <taxon>Fungi</taxon>
        <taxon>Dikarya</taxon>
        <taxon>Ascomycota</taxon>
        <taxon>Saccharomycotina</taxon>
        <taxon>Pichiomycetes</taxon>
        <taxon>Pichiales</taxon>
        <taxon>Pichiaceae</taxon>
        <taxon>Ogataea</taxon>
        <taxon>Ogataea/Candida clade</taxon>
    </lineage>
</organism>
<keyword evidence="3" id="KW-1185">Reference proteome</keyword>
<evidence type="ECO:0000313" key="3">
    <source>
        <dbReference type="Proteomes" id="UP001165120"/>
    </source>
</evidence>